<protein>
    <recommendedName>
        <fullName evidence="7">Major facilitator superfamily (MFS) profile domain-containing protein</fullName>
    </recommendedName>
</protein>
<dbReference type="PANTHER" id="PTHR23502:SF47">
    <property type="entry name" value="MAJOR FACILITATOR SUPERFAMILY (MFS) PROFILE DOMAIN-CONTAINING PROTEIN-RELATED"/>
    <property type="match status" value="1"/>
</dbReference>
<feature type="transmembrane region" description="Helical" evidence="6">
    <location>
        <begin position="136"/>
        <end position="157"/>
    </location>
</feature>
<feature type="transmembrane region" description="Helical" evidence="6">
    <location>
        <begin position="195"/>
        <end position="215"/>
    </location>
</feature>
<dbReference type="HOGENOM" id="CLU_008455_11_4_1"/>
<reference evidence="8 9" key="1">
    <citation type="submission" date="2013-03" db="EMBL/GenBank/DDBJ databases">
        <title>The Genome Sequence of Phialophora europaea CBS 101466.</title>
        <authorList>
            <consortium name="The Broad Institute Genomics Platform"/>
            <person name="Cuomo C."/>
            <person name="de Hoog S."/>
            <person name="Gorbushina A."/>
            <person name="Walker B."/>
            <person name="Young S.K."/>
            <person name="Zeng Q."/>
            <person name="Gargeya S."/>
            <person name="Fitzgerald M."/>
            <person name="Haas B."/>
            <person name="Abouelleil A."/>
            <person name="Allen A.W."/>
            <person name="Alvarado L."/>
            <person name="Arachchi H.M."/>
            <person name="Berlin A.M."/>
            <person name="Chapman S.B."/>
            <person name="Gainer-Dewar J."/>
            <person name="Goldberg J."/>
            <person name="Griggs A."/>
            <person name="Gujja S."/>
            <person name="Hansen M."/>
            <person name="Howarth C."/>
            <person name="Imamovic A."/>
            <person name="Ireland A."/>
            <person name="Larimer J."/>
            <person name="McCowan C."/>
            <person name="Murphy C."/>
            <person name="Pearson M."/>
            <person name="Poon T.W."/>
            <person name="Priest M."/>
            <person name="Roberts A."/>
            <person name="Saif S."/>
            <person name="Shea T."/>
            <person name="Sisk P."/>
            <person name="Sykes S."/>
            <person name="Wortman J."/>
            <person name="Nusbaum C."/>
            <person name="Birren B."/>
        </authorList>
    </citation>
    <scope>NUCLEOTIDE SEQUENCE [LARGE SCALE GENOMIC DNA]</scope>
    <source>
        <strain evidence="8 9">CBS 101466</strain>
    </source>
</reference>
<feature type="transmembrane region" description="Helical" evidence="6">
    <location>
        <begin position="164"/>
        <end position="189"/>
    </location>
</feature>
<feature type="transmembrane region" description="Helical" evidence="6">
    <location>
        <begin position="439"/>
        <end position="458"/>
    </location>
</feature>
<dbReference type="EMBL" id="KB822721">
    <property type="protein sequence ID" value="ETN39064.1"/>
    <property type="molecule type" value="Genomic_DNA"/>
</dbReference>
<dbReference type="InterPro" id="IPR011701">
    <property type="entry name" value="MFS"/>
</dbReference>
<accession>W2RTM7</accession>
<gene>
    <name evidence="8" type="ORF">HMPREF1541_05286</name>
</gene>
<dbReference type="Proteomes" id="UP000030752">
    <property type="component" value="Unassembled WGS sequence"/>
</dbReference>
<feature type="transmembrane region" description="Helical" evidence="6">
    <location>
        <begin position="310"/>
        <end position="333"/>
    </location>
</feature>
<feature type="transmembrane region" description="Helical" evidence="6">
    <location>
        <begin position="108"/>
        <end position="130"/>
    </location>
</feature>
<dbReference type="InParanoid" id="W2RTM7"/>
<dbReference type="VEuPathDB" id="FungiDB:HMPREF1541_05286"/>
<dbReference type="Gene3D" id="1.20.1250.20">
    <property type="entry name" value="MFS general substrate transporter like domains"/>
    <property type="match status" value="1"/>
</dbReference>
<evidence type="ECO:0000256" key="5">
    <source>
        <dbReference type="SAM" id="MobiDB-lite"/>
    </source>
</evidence>
<dbReference type="STRING" id="1220924.W2RTM7"/>
<dbReference type="eggNOG" id="KOG0255">
    <property type="taxonomic scope" value="Eukaryota"/>
</dbReference>
<evidence type="ECO:0000259" key="7">
    <source>
        <dbReference type="PROSITE" id="PS50850"/>
    </source>
</evidence>
<organism evidence="8 9">
    <name type="scientific">Cyphellophora europaea (strain CBS 101466)</name>
    <name type="common">Phialophora europaea</name>
    <dbReference type="NCBI Taxonomy" id="1220924"/>
    <lineage>
        <taxon>Eukaryota</taxon>
        <taxon>Fungi</taxon>
        <taxon>Dikarya</taxon>
        <taxon>Ascomycota</taxon>
        <taxon>Pezizomycotina</taxon>
        <taxon>Eurotiomycetes</taxon>
        <taxon>Chaetothyriomycetidae</taxon>
        <taxon>Chaetothyriales</taxon>
        <taxon>Cyphellophoraceae</taxon>
        <taxon>Cyphellophora</taxon>
    </lineage>
</organism>
<dbReference type="PANTHER" id="PTHR23502">
    <property type="entry name" value="MAJOR FACILITATOR SUPERFAMILY"/>
    <property type="match status" value="1"/>
</dbReference>
<evidence type="ECO:0000313" key="9">
    <source>
        <dbReference type="Proteomes" id="UP000030752"/>
    </source>
</evidence>
<dbReference type="GO" id="GO:0022857">
    <property type="term" value="F:transmembrane transporter activity"/>
    <property type="evidence" value="ECO:0007669"/>
    <property type="project" value="InterPro"/>
</dbReference>
<keyword evidence="3 6" id="KW-1133">Transmembrane helix</keyword>
<dbReference type="SUPFAM" id="SSF103473">
    <property type="entry name" value="MFS general substrate transporter"/>
    <property type="match status" value="1"/>
</dbReference>
<feature type="transmembrane region" description="Helical" evidence="6">
    <location>
        <begin position="373"/>
        <end position="399"/>
    </location>
</feature>
<proteinExistence type="predicted"/>
<name>W2RTM7_CYPE1</name>
<feature type="transmembrane region" description="Helical" evidence="6">
    <location>
        <begin position="348"/>
        <end position="367"/>
    </location>
</feature>
<feature type="transmembrane region" description="Helical" evidence="6">
    <location>
        <begin position="39"/>
        <end position="60"/>
    </location>
</feature>
<dbReference type="Pfam" id="PF07690">
    <property type="entry name" value="MFS_1"/>
    <property type="match status" value="1"/>
</dbReference>
<dbReference type="InterPro" id="IPR020846">
    <property type="entry name" value="MFS_dom"/>
</dbReference>
<keyword evidence="4 6" id="KW-0472">Membrane</keyword>
<dbReference type="GO" id="GO:0005886">
    <property type="term" value="C:plasma membrane"/>
    <property type="evidence" value="ECO:0007669"/>
    <property type="project" value="TreeGrafter"/>
</dbReference>
<feature type="region of interest" description="Disordered" evidence="5">
    <location>
        <begin position="1"/>
        <end position="23"/>
    </location>
</feature>
<dbReference type="PROSITE" id="PS50850">
    <property type="entry name" value="MFS"/>
    <property type="match status" value="1"/>
</dbReference>
<evidence type="ECO:0000256" key="4">
    <source>
        <dbReference type="ARBA" id="ARBA00023136"/>
    </source>
</evidence>
<evidence type="ECO:0000313" key="8">
    <source>
        <dbReference type="EMBL" id="ETN39064.1"/>
    </source>
</evidence>
<feature type="domain" description="Major facilitator superfamily (MFS) profile" evidence="7">
    <location>
        <begin position="39"/>
        <end position="464"/>
    </location>
</feature>
<dbReference type="AlphaFoldDB" id="W2RTM7"/>
<feature type="transmembrane region" description="Helical" evidence="6">
    <location>
        <begin position="75"/>
        <end position="96"/>
    </location>
</feature>
<comment type="subcellular location">
    <subcellularLocation>
        <location evidence="1">Membrane</location>
        <topology evidence="1">Multi-pass membrane protein</topology>
    </subcellularLocation>
</comment>
<evidence type="ECO:0000256" key="3">
    <source>
        <dbReference type="ARBA" id="ARBA00022989"/>
    </source>
</evidence>
<dbReference type="GeneID" id="19972625"/>
<evidence type="ECO:0000256" key="2">
    <source>
        <dbReference type="ARBA" id="ARBA00022692"/>
    </source>
</evidence>
<evidence type="ECO:0000256" key="6">
    <source>
        <dbReference type="SAM" id="Phobius"/>
    </source>
</evidence>
<evidence type="ECO:0000256" key="1">
    <source>
        <dbReference type="ARBA" id="ARBA00004141"/>
    </source>
</evidence>
<dbReference type="InterPro" id="IPR036259">
    <property type="entry name" value="MFS_trans_sf"/>
</dbReference>
<sequence length="476" mass="52135">MVDSKDESQPRISEATHFVDWEGPDDPERPINWPIYKKVLVTIASGSFVFVIAFSSSAFAPARVITAELFDTSEVVMSLGVSLFIVGFAIGPLFFAPLSEVIGHAAPLAIGLGGCAIFQIPFALATNIPVLLVSRFLQGSTAAAIMSVGTGMFAEVYEPVQRGVAVSCMACCMNLASAIAPIACSFIVQDLGWRWIGWITLIFAGAVAATGPVTLRETSPRIILLRKARRLRKKTGNSELRTKHADDKVDFGVLLQKYLLVPVKMFWTELILVVLTVYLTFVYGTLYLSYQMFPIAFRQRGWSAPASNLPFAAVGLGIITAWGAFSIFTLTWFKTRRARQGSVPEDRLPPMIAGSFILPVSLLWFGWTGSVHWASQVIACFFIGMSLQLIFMSGVVFIVDCYGPMSNCAMSIQVVFRSFAAASFPLWSPPMYRSLQVSWSSTLLAGIAALLLPFPILFMRHGARIRKSSKYTAQLG</sequence>
<dbReference type="RefSeq" id="XP_008717849.1">
    <property type="nucleotide sequence ID" value="XM_008719627.1"/>
</dbReference>
<keyword evidence="9" id="KW-1185">Reference proteome</keyword>
<dbReference type="OrthoDB" id="446368at2759"/>
<keyword evidence="2 6" id="KW-0812">Transmembrane</keyword>
<feature type="transmembrane region" description="Helical" evidence="6">
    <location>
        <begin position="266"/>
        <end position="290"/>
    </location>
</feature>